<evidence type="ECO:0000256" key="3">
    <source>
        <dbReference type="ARBA" id="ARBA00004906"/>
    </source>
</evidence>
<feature type="transmembrane region" description="Helical" evidence="17">
    <location>
        <begin position="276"/>
        <end position="295"/>
    </location>
</feature>
<dbReference type="SUPFAM" id="SSF57850">
    <property type="entry name" value="RING/U-box"/>
    <property type="match status" value="1"/>
</dbReference>
<dbReference type="Gene3D" id="3.30.40.10">
    <property type="entry name" value="Zinc/RING finger domain, C3HC4 (zinc finger)"/>
    <property type="match status" value="1"/>
</dbReference>
<evidence type="ECO:0000256" key="15">
    <source>
        <dbReference type="PROSITE-ProRule" id="PRU00175"/>
    </source>
</evidence>
<evidence type="ECO:0000256" key="1">
    <source>
        <dbReference type="ARBA" id="ARBA00000900"/>
    </source>
</evidence>
<evidence type="ECO:0000256" key="6">
    <source>
        <dbReference type="ARBA" id="ARBA00022679"/>
    </source>
</evidence>
<reference evidence="19" key="2">
    <citation type="submission" date="2023-05" db="EMBL/GenBank/DDBJ databases">
        <authorList>
            <consortium name="Lawrence Berkeley National Laboratory"/>
            <person name="Steindorff A."/>
            <person name="Hensen N."/>
            <person name="Bonometti L."/>
            <person name="Westerberg I."/>
            <person name="Brannstrom I.O."/>
            <person name="Guillou S."/>
            <person name="Cros-Aarteil S."/>
            <person name="Calhoun S."/>
            <person name="Haridas S."/>
            <person name="Kuo A."/>
            <person name="Mondo S."/>
            <person name="Pangilinan J."/>
            <person name="Riley R."/>
            <person name="Labutti K."/>
            <person name="Andreopoulos B."/>
            <person name="Lipzen A."/>
            <person name="Chen C."/>
            <person name="Yanf M."/>
            <person name="Daum C."/>
            <person name="Ng V."/>
            <person name="Clum A."/>
            <person name="Ohm R."/>
            <person name="Martin F."/>
            <person name="Silar P."/>
            <person name="Natvig D."/>
            <person name="Lalanne C."/>
            <person name="Gautier V."/>
            <person name="Ament-Velasquez S.L."/>
            <person name="Kruys A."/>
            <person name="Hutchinson M.I."/>
            <person name="Powell A.J."/>
            <person name="Barry K."/>
            <person name="Miller A.N."/>
            <person name="Grigoriev I.V."/>
            <person name="Debuchy R."/>
            <person name="Gladieux P."/>
            <person name="Thoren M.H."/>
            <person name="Johannesson H."/>
        </authorList>
    </citation>
    <scope>NUCLEOTIDE SEQUENCE</scope>
    <source>
        <strain evidence="19">CBS 757.83</strain>
    </source>
</reference>
<keyword evidence="6" id="KW-0808">Transferase</keyword>
<evidence type="ECO:0000256" key="8">
    <source>
        <dbReference type="ARBA" id="ARBA00022723"/>
    </source>
</evidence>
<comment type="catalytic activity">
    <reaction evidence="1">
        <text>S-ubiquitinyl-[E2 ubiquitin-conjugating enzyme]-L-cysteine + [acceptor protein]-L-lysine = [E2 ubiquitin-conjugating enzyme]-L-cysteine + N(6)-ubiquitinyl-[acceptor protein]-L-lysine.</text>
        <dbReference type="EC" id="2.3.2.27"/>
    </reaction>
</comment>
<keyword evidence="8" id="KW-0479">Metal-binding</keyword>
<feature type="domain" description="RING-type" evidence="18">
    <location>
        <begin position="344"/>
        <end position="395"/>
    </location>
</feature>
<dbReference type="GO" id="GO:0008270">
    <property type="term" value="F:zinc ion binding"/>
    <property type="evidence" value="ECO:0007669"/>
    <property type="project" value="UniProtKB-KW"/>
</dbReference>
<dbReference type="GO" id="GO:0005789">
    <property type="term" value="C:endoplasmic reticulum membrane"/>
    <property type="evidence" value="ECO:0007669"/>
    <property type="project" value="UniProtKB-SubCell"/>
</dbReference>
<feature type="compositionally biased region" description="Low complexity" evidence="16">
    <location>
        <begin position="720"/>
        <end position="734"/>
    </location>
</feature>
<proteinExistence type="inferred from homology"/>
<evidence type="ECO:0000256" key="16">
    <source>
        <dbReference type="SAM" id="MobiDB-lite"/>
    </source>
</evidence>
<accession>A0AAN6Q728</accession>
<keyword evidence="11" id="KW-0256">Endoplasmic reticulum</keyword>
<keyword evidence="13 17" id="KW-1133">Transmembrane helix</keyword>
<protein>
    <recommendedName>
        <fullName evidence="5">RING-type E3 ubiquitin transferase</fullName>
        <ecNumber evidence="5">2.3.2.27</ecNumber>
    </recommendedName>
</protein>
<evidence type="ECO:0000256" key="17">
    <source>
        <dbReference type="SAM" id="Phobius"/>
    </source>
</evidence>
<evidence type="ECO:0000256" key="2">
    <source>
        <dbReference type="ARBA" id="ARBA00004477"/>
    </source>
</evidence>
<evidence type="ECO:0000256" key="10">
    <source>
        <dbReference type="ARBA" id="ARBA00022786"/>
    </source>
</evidence>
<feature type="region of interest" description="Disordered" evidence="16">
    <location>
        <begin position="693"/>
        <end position="761"/>
    </location>
</feature>
<keyword evidence="9 15" id="KW-0863">Zinc-finger</keyword>
<dbReference type="GO" id="GO:0061630">
    <property type="term" value="F:ubiquitin protein ligase activity"/>
    <property type="evidence" value="ECO:0007669"/>
    <property type="project" value="UniProtKB-EC"/>
</dbReference>
<dbReference type="InterPro" id="IPR058051">
    <property type="entry name" value="Znf_RING_synoviolin"/>
</dbReference>
<dbReference type="InterPro" id="IPR024766">
    <property type="entry name" value="Znf_RING_H2"/>
</dbReference>
<dbReference type="InterPro" id="IPR013083">
    <property type="entry name" value="Znf_RING/FYVE/PHD"/>
</dbReference>
<dbReference type="CDD" id="cd16479">
    <property type="entry name" value="RING-H2_synoviolin"/>
    <property type="match status" value="1"/>
</dbReference>
<dbReference type="InterPro" id="IPR001841">
    <property type="entry name" value="Znf_RING"/>
</dbReference>
<feature type="region of interest" description="Disordered" evidence="16">
    <location>
        <begin position="423"/>
        <end position="460"/>
    </location>
</feature>
<dbReference type="PANTHER" id="PTHR22763:SF184">
    <property type="entry name" value="E3 UBIQUITIN-PROTEIN LIGASE SYNOVIOLIN"/>
    <property type="match status" value="1"/>
</dbReference>
<feature type="transmembrane region" description="Helical" evidence="17">
    <location>
        <begin position="100"/>
        <end position="120"/>
    </location>
</feature>
<dbReference type="Pfam" id="PF25563">
    <property type="entry name" value="TPR_SYVN1_N"/>
    <property type="match status" value="1"/>
</dbReference>
<evidence type="ECO:0000313" key="19">
    <source>
        <dbReference type="EMBL" id="KAK4104798.1"/>
    </source>
</evidence>
<dbReference type="Proteomes" id="UP001305647">
    <property type="component" value="Unassembled WGS sequence"/>
</dbReference>
<comment type="similarity">
    <text evidence="4">Belongs to the HRD1 family.</text>
</comment>
<feature type="region of interest" description="Disordered" evidence="16">
    <location>
        <begin position="488"/>
        <end position="519"/>
    </location>
</feature>
<feature type="compositionally biased region" description="Gly residues" evidence="16">
    <location>
        <begin position="438"/>
        <end position="450"/>
    </location>
</feature>
<evidence type="ECO:0000256" key="11">
    <source>
        <dbReference type="ARBA" id="ARBA00022824"/>
    </source>
</evidence>
<feature type="compositionally biased region" description="Pro residues" evidence="16">
    <location>
        <begin position="495"/>
        <end position="508"/>
    </location>
</feature>
<dbReference type="GO" id="GO:0036503">
    <property type="term" value="P:ERAD pathway"/>
    <property type="evidence" value="ECO:0007669"/>
    <property type="project" value="TreeGrafter"/>
</dbReference>
<evidence type="ECO:0000256" key="9">
    <source>
        <dbReference type="ARBA" id="ARBA00022771"/>
    </source>
</evidence>
<feature type="transmembrane region" description="Helical" evidence="17">
    <location>
        <begin position="42"/>
        <end position="62"/>
    </location>
</feature>
<dbReference type="AlphaFoldDB" id="A0AAN6Q728"/>
<feature type="transmembrane region" description="Helical" evidence="17">
    <location>
        <begin position="140"/>
        <end position="162"/>
    </location>
</feature>
<evidence type="ECO:0000256" key="7">
    <source>
        <dbReference type="ARBA" id="ARBA00022692"/>
    </source>
</evidence>
<reference evidence="19" key="1">
    <citation type="journal article" date="2023" name="Mol. Phylogenet. Evol.">
        <title>Genome-scale phylogeny and comparative genomics of the fungal order Sordariales.</title>
        <authorList>
            <person name="Hensen N."/>
            <person name="Bonometti L."/>
            <person name="Westerberg I."/>
            <person name="Brannstrom I.O."/>
            <person name="Guillou S."/>
            <person name="Cros-Aarteil S."/>
            <person name="Calhoun S."/>
            <person name="Haridas S."/>
            <person name="Kuo A."/>
            <person name="Mondo S."/>
            <person name="Pangilinan J."/>
            <person name="Riley R."/>
            <person name="LaButti K."/>
            <person name="Andreopoulos B."/>
            <person name="Lipzen A."/>
            <person name="Chen C."/>
            <person name="Yan M."/>
            <person name="Daum C."/>
            <person name="Ng V."/>
            <person name="Clum A."/>
            <person name="Steindorff A."/>
            <person name="Ohm R.A."/>
            <person name="Martin F."/>
            <person name="Silar P."/>
            <person name="Natvig D.O."/>
            <person name="Lalanne C."/>
            <person name="Gautier V."/>
            <person name="Ament-Velasquez S.L."/>
            <person name="Kruys A."/>
            <person name="Hutchinson M.I."/>
            <person name="Powell A.J."/>
            <person name="Barry K."/>
            <person name="Miller A.N."/>
            <person name="Grigoriev I.V."/>
            <person name="Debuchy R."/>
            <person name="Gladieux P."/>
            <person name="Hiltunen Thoren M."/>
            <person name="Johannesson H."/>
        </authorList>
    </citation>
    <scope>NUCLEOTIDE SEQUENCE</scope>
    <source>
        <strain evidence="19">CBS 757.83</strain>
    </source>
</reference>
<dbReference type="EC" id="2.3.2.27" evidence="5"/>
<name>A0AAN6Q728_9PEZI</name>
<feature type="compositionally biased region" description="Low complexity" evidence="16">
    <location>
        <begin position="428"/>
        <end position="437"/>
    </location>
</feature>
<evidence type="ECO:0000313" key="20">
    <source>
        <dbReference type="Proteomes" id="UP001305647"/>
    </source>
</evidence>
<comment type="pathway">
    <text evidence="3">Protein modification; protein ubiquitination.</text>
</comment>
<keyword evidence="20" id="KW-1185">Reference proteome</keyword>
<dbReference type="PANTHER" id="PTHR22763">
    <property type="entry name" value="RING ZINC FINGER PROTEIN"/>
    <property type="match status" value="1"/>
</dbReference>
<keyword evidence="14 17" id="KW-0472">Membrane</keyword>
<sequence length="844" mass="91765">MKMRLAWYAGVSTALAAAVVASAFHQRANFYSAMVHLAQSNLSLMALANLVLVVYGSFMYGLQRLCFGPLRPTEIEQLYEKAWFAVTETCLAMTIFREEVGAFFLIMFTALVTGKVWGWIGDGRVEVLEQQPPANPLLFHTRLGLSLLVSIAYDILLLRYAVNTVVEDARPTMMLMFLFEFAVLTVSSLHTASRYMISLAEQHVVKTQTRQRLEVRRRRIREQRAEILNRREAEGAVGGDDQELPNEDDVDEMDIEVPGWEAKGQWVLSLDLLADFIKLGLYTAFFCVLLSFYGLPIHIMRDWFMTTRSFIKRLHALIRYRQALKHMEQYPDATAEELGREDTCIICREEMRPWNPADATQVERTRAKKLPCGHILHFGCLKSWLERQQVCPTCRRPVARDGQQPAAANGPAVVLRLGLGFPADQNRQAQPPANGQAAPGGGQPAQGGAAGDQPHNQNRNIRMFNLGPLRLGFAQGGLDEMREMAERMRAAPDAANPPAPTPTVPTPQEPNNDAGPDLDQIRGQLLTLGHQVRQEITNLHNAAHEIHLMSLLTNELTRLRQLQQQPEGQQHATQLVASGLAHGGQAFFSPPQQGFVHPFTHLPLQRQSPIPQGQHFIGPRPPSAFTRHVGTGPGTAIPAGSPDLPEGVVIPTGWTLLPLQRVDGETPPPDSTAGHTSHQAAQDTLRSVFAHHPRSRGASPAPGGGLSAQLGRPAVTTSNAEAARAPGAQGATTTDTAVPRQPPVTAPVPRAPNWGGPSPLFRAERATVPFGWQVEPPQDLHGESGERSSSPGGPATATATEVNGVASGEGSSAPQAGDSGVNGSGNDRVPRAATVEEAPDDEAL</sequence>
<feature type="compositionally biased region" description="Pro residues" evidence="16">
    <location>
        <begin position="740"/>
        <end position="750"/>
    </location>
</feature>
<dbReference type="InterPro" id="IPR057992">
    <property type="entry name" value="TPR_SYVN1_N"/>
</dbReference>
<comment type="subcellular location">
    <subcellularLocation>
        <location evidence="2">Endoplasmic reticulum membrane</location>
        <topology evidence="2">Multi-pass membrane protein</topology>
    </subcellularLocation>
</comment>
<evidence type="ECO:0000259" key="18">
    <source>
        <dbReference type="PROSITE" id="PS50089"/>
    </source>
</evidence>
<evidence type="ECO:0000256" key="5">
    <source>
        <dbReference type="ARBA" id="ARBA00012483"/>
    </source>
</evidence>
<dbReference type="EMBL" id="MU863626">
    <property type="protein sequence ID" value="KAK4104798.1"/>
    <property type="molecule type" value="Genomic_DNA"/>
</dbReference>
<evidence type="ECO:0000256" key="14">
    <source>
        <dbReference type="ARBA" id="ARBA00023136"/>
    </source>
</evidence>
<keyword evidence="7 17" id="KW-0812">Transmembrane</keyword>
<dbReference type="PROSITE" id="PS50089">
    <property type="entry name" value="ZF_RING_2"/>
    <property type="match status" value="1"/>
</dbReference>
<evidence type="ECO:0000256" key="12">
    <source>
        <dbReference type="ARBA" id="ARBA00022833"/>
    </source>
</evidence>
<feature type="region of interest" description="Disordered" evidence="16">
    <location>
        <begin position="773"/>
        <end position="844"/>
    </location>
</feature>
<organism evidence="19 20">
    <name type="scientific">Parathielavia hyrcaniae</name>
    <dbReference type="NCBI Taxonomy" id="113614"/>
    <lineage>
        <taxon>Eukaryota</taxon>
        <taxon>Fungi</taxon>
        <taxon>Dikarya</taxon>
        <taxon>Ascomycota</taxon>
        <taxon>Pezizomycotina</taxon>
        <taxon>Sordariomycetes</taxon>
        <taxon>Sordariomycetidae</taxon>
        <taxon>Sordariales</taxon>
        <taxon>Chaetomiaceae</taxon>
        <taxon>Parathielavia</taxon>
    </lineage>
</organism>
<dbReference type="InterPro" id="IPR050731">
    <property type="entry name" value="HRD1_E3_ubiq-ligases"/>
</dbReference>
<comment type="caution">
    <text evidence="19">The sequence shown here is derived from an EMBL/GenBank/DDBJ whole genome shotgun (WGS) entry which is preliminary data.</text>
</comment>
<feature type="region of interest" description="Disordered" evidence="16">
    <location>
        <begin position="659"/>
        <end position="681"/>
    </location>
</feature>
<evidence type="ECO:0000256" key="4">
    <source>
        <dbReference type="ARBA" id="ARBA00010089"/>
    </source>
</evidence>
<dbReference type="GO" id="GO:0043161">
    <property type="term" value="P:proteasome-mediated ubiquitin-dependent protein catabolic process"/>
    <property type="evidence" value="ECO:0007669"/>
    <property type="project" value="TreeGrafter"/>
</dbReference>
<keyword evidence="12" id="KW-0862">Zinc</keyword>
<gene>
    <name evidence="19" type="ORF">N658DRAFT_442561</name>
</gene>
<keyword evidence="10" id="KW-0833">Ubl conjugation pathway</keyword>
<dbReference type="SMART" id="SM00184">
    <property type="entry name" value="RING"/>
    <property type="match status" value="1"/>
</dbReference>
<evidence type="ECO:0000256" key="13">
    <source>
        <dbReference type="ARBA" id="ARBA00022989"/>
    </source>
</evidence>
<dbReference type="Pfam" id="PF12678">
    <property type="entry name" value="zf-rbx1"/>
    <property type="match status" value="1"/>
</dbReference>